<proteinExistence type="inferred from homology"/>
<accession>A0A5C8ZJK0</accession>
<dbReference type="GO" id="GO:0008745">
    <property type="term" value="F:N-acetylmuramoyl-L-alanine amidase activity"/>
    <property type="evidence" value="ECO:0007669"/>
    <property type="project" value="InterPro"/>
</dbReference>
<gene>
    <name evidence="5" type="ORF">FMM08_02300</name>
</gene>
<dbReference type="RefSeq" id="WP_147924673.1">
    <property type="nucleotide sequence ID" value="NZ_VKAC01000001.1"/>
</dbReference>
<dbReference type="Gene3D" id="3.40.80.10">
    <property type="entry name" value="Peptidoglycan recognition protein-like"/>
    <property type="match status" value="1"/>
</dbReference>
<evidence type="ECO:0000256" key="2">
    <source>
        <dbReference type="SAM" id="MobiDB-lite"/>
    </source>
</evidence>
<evidence type="ECO:0000259" key="3">
    <source>
        <dbReference type="SMART" id="SM00644"/>
    </source>
</evidence>
<evidence type="ECO:0000256" key="1">
    <source>
        <dbReference type="ARBA" id="ARBA00007553"/>
    </source>
</evidence>
<dbReference type="InterPro" id="IPR036505">
    <property type="entry name" value="Amidase/PGRP_sf"/>
</dbReference>
<dbReference type="Proteomes" id="UP000321234">
    <property type="component" value="Unassembled WGS sequence"/>
</dbReference>
<dbReference type="PANTHER" id="PTHR11022">
    <property type="entry name" value="PEPTIDOGLYCAN RECOGNITION PROTEIN"/>
    <property type="match status" value="1"/>
</dbReference>
<dbReference type="AlphaFoldDB" id="A0A5C8ZJK0"/>
<dbReference type="Pfam" id="PF01510">
    <property type="entry name" value="Amidase_2"/>
    <property type="match status" value="1"/>
</dbReference>
<feature type="region of interest" description="Disordered" evidence="2">
    <location>
        <begin position="164"/>
        <end position="192"/>
    </location>
</feature>
<dbReference type="CDD" id="cd06583">
    <property type="entry name" value="PGRP"/>
    <property type="match status" value="1"/>
</dbReference>
<dbReference type="SUPFAM" id="SSF55846">
    <property type="entry name" value="N-acetylmuramoyl-L-alanine amidase-like"/>
    <property type="match status" value="1"/>
</dbReference>
<protein>
    <recommendedName>
        <fullName evidence="7">N-acetylmuramoyl-L-alanine amidase</fullName>
    </recommendedName>
</protein>
<dbReference type="EMBL" id="VKAC01000001">
    <property type="protein sequence ID" value="TXR58062.1"/>
    <property type="molecule type" value="Genomic_DNA"/>
</dbReference>
<comment type="caution">
    <text evidence="5">The sequence shown here is derived from an EMBL/GenBank/DDBJ whole genome shotgun (WGS) entry which is preliminary data.</text>
</comment>
<feature type="compositionally biased region" description="Low complexity" evidence="2">
    <location>
        <begin position="67"/>
        <end position="88"/>
    </location>
</feature>
<feature type="domain" description="N-acetylmuramoyl-L-alanine amidase" evidence="3">
    <location>
        <begin position="267"/>
        <end position="433"/>
    </location>
</feature>
<evidence type="ECO:0000259" key="4">
    <source>
        <dbReference type="SMART" id="SM00701"/>
    </source>
</evidence>
<evidence type="ECO:0000313" key="5">
    <source>
        <dbReference type="EMBL" id="TXR58062.1"/>
    </source>
</evidence>
<dbReference type="InterPro" id="IPR015510">
    <property type="entry name" value="PGRP"/>
</dbReference>
<comment type="similarity">
    <text evidence="1">Belongs to the N-acetylmuramoyl-L-alanine amidase 2 family.</text>
</comment>
<feature type="domain" description="Peptidoglycan recognition protein family" evidence="4">
    <location>
        <begin position="251"/>
        <end position="402"/>
    </location>
</feature>
<name>A0A5C8ZJK0_9ACTN</name>
<organism evidence="5 6">
    <name type="scientific">Quadrisphaera setariae</name>
    <dbReference type="NCBI Taxonomy" id="2593304"/>
    <lineage>
        <taxon>Bacteria</taxon>
        <taxon>Bacillati</taxon>
        <taxon>Actinomycetota</taxon>
        <taxon>Actinomycetes</taxon>
        <taxon>Kineosporiales</taxon>
        <taxon>Kineosporiaceae</taxon>
        <taxon>Quadrisphaera</taxon>
    </lineage>
</organism>
<feature type="region of interest" description="Disordered" evidence="2">
    <location>
        <begin position="65"/>
        <end position="125"/>
    </location>
</feature>
<dbReference type="PANTHER" id="PTHR11022:SF41">
    <property type="entry name" value="PEPTIDOGLYCAN-RECOGNITION PROTEIN LC-RELATED"/>
    <property type="match status" value="1"/>
</dbReference>
<dbReference type="SUPFAM" id="SSF69318">
    <property type="entry name" value="Integrin alpha N-terminal domain"/>
    <property type="match status" value="1"/>
</dbReference>
<dbReference type="SMART" id="SM00644">
    <property type="entry name" value="Ami_2"/>
    <property type="match status" value="1"/>
</dbReference>
<dbReference type="InterPro" id="IPR028994">
    <property type="entry name" value="Integrin_alpha_N"/>
</dbReference>
<dbReference type="OrthoDB" id="514320at2"/>
<reference evidence="5 6" key="1">
    <citation type="submission" date="2019-07" db="EMBL/GenBank/DDBJ databases">
        <title>Quadrisphaera sp. strain DD2A genome sequencing and assembly.</title>
        <authorList>
            <person name="Kim I."/>
        </authorList>
    </citation>
    <scope>NUCLEOTIDE SEQUENCE [LARGE SCALE GENOMIC DNA]</scope>
    <source>
        <strain evidence="5 6">DD2A</strain>
    </source>
</reference>
<evidence type="ECO:0008006" key="7">
    <source>
        <dbReference type="Google" id="ProtNLM"/>
    </source>
</evidence>
<feature type="region of interest" description="Disordered" evidence="2">
    <location>
        <begin position="676"/>
        <end position="713"/>
    </location>
</feature>
<evidence type="ECO:0000313" key="6">
    <source>
        <dbReference type="Proteomes" id="UP000321234"/>
    </source>
</evidence>
<keyword evidence="6" id="KW-1185">Reference proteome</keyword>
<dbReference type="InterPro" id="IPR002502">
    <property type="entry name" value="Amidase_domain"/>
</dbReference>
<sequence length="713" mass="73041">MTPRPHATSRTSRTAGWWGGRWALRCGALAVLASGAGVVPVVSAGAAPKPVTPTSQVLEVPVVAVDGTPTAPPSSSSKPSASSSATPSATPPGGGSKDGLAADGRQAVPSAPGGEPAEELATGPVRTKDFNLVSVMWDGDPEADVDVQVRVRTDDGWSGWQALEVEDSSPDPGTKEAAQAADKGSTSPLWVSGGADAVDVRVTVPSDAKTPDGEPAVSDVRTSLVDPKASVGTQPAAATPAASAQAASAMPGVITRAQWGADESLRLAKCSAPTYTGTPKVAFVHHTAGSNTYTAAESAAIVRGIYYQHTVVQGWCDIGYNFLVDKYGQVFEGRYGGMDKAVLGAHAGGFNGNSFGVSVLGNYETAAPTPAILDALARVIAWKFSLSQTDPTGKAVLYSAGIGGTNIRYPAGTPVTLNAISGHRDVGATACPGANLYSQLPALRTKVAQLMSEKEWDLRTTATPGAPDGTAYFGEQKGTALSCDWDGDGTDGLAVYNAGRWSIKQTPGNDDADLTFSYGSASMLPVCGDWTGKGTDGIGVYDPTTYTWWLRDTATPGPPDHKFVYGFKGTRPVVGDWDGAGRSGIGVYDGYSWWLRGTATPGRAGAVFGYGWPQATPVVGDWDGDGRDSIGVYAAGTWWLRNSITPGQPDSLFGYGAATDRPVVGRWDVSGLTASAATGGGSGGGSEGAGDGDAATGVSPGRGDGVGVWRTWP</sequence>
<dbReference type="GO" id="GO:0008270">
    <property type="term" value="F:zinc ion binding"/>
    <property type="evidence" value="ECO:0007669"/>
    <property type="project" value="InterPro"/>
</dbReference>
<dbReference type="InterPro" id="IPR006619">
    <property type="entry name" value="PGRP_domain_met/bac"/>
</dbReference>
<feature type="compositionally biased region" description="Gly residues" evidence="2">
    <location>
        <begin position="678"/>
        <end position="691"/>
    </location>
</feature>
<dbReference type="SMART" id="SM00701">
    <property type="entry name" value="PGRP"/>
    <property type="match status" value="1"/>
</dbReference>
<dbReference type="GO" id="GO:0009253">
    <property type="term" value="P:peptidoglycan catabolic process"/>
    <property type="evidence" value="ECO:0007669"/>
    <property type="project" value="InterPro"/>
</dbReference>